<dbReference type="EMBL" id="GGEC01063377">
    <property type="protein sequence ID" value="MBX43861.1"/>
    <property type="molecule type" value="Transcribed_RNA"/>
</dbReference>
<accession>A0A2P2NN14</accession>
<dbReference type="AlphaFoldDB" id="A0A2P2NN14"/>
<evidence type="ECO:0000313" key="2">
    <source>
        <dbReference type="EMBL" id="MBX43861.1"/>
    </source>
</evidence>
<evidence type="ECO:0000256" key="1">
    <source>
        <dbReference type="SAM" id="MobiDB-lite"/>
    </source>
</evidence>
<protein>
    <submittedName>
        <fullName evidence="2">Uncharacterized protein</fullName>
    </submittedName>
</protein>
<sequence length="55" mass="6383">MENESTEQMKEPLEEVFEDDEVAAEDEELIRDDSGELLMVRDFFLLLKKIPVIPG</sequence>
<feature type="compositionally biased region" description="Acidic residues" evidence="1">
    <location>
        <begin position="14"/>
        <end position="23"/>
    </location>
</feature>
<organism evidence="2">
    <name type="scientific">Rhizophora mucronata</name>
    <name type="common">Asiatic mangrove</name>
    <dbReference type="NCBI Taxonomy" id="61149"/>
    <lineage>
        <taxon>Eukaryota</taxon>
        <taxon>Viridiplantae</taxon>
        <taxon>Streptophyta</taxon>
        <taxon>Embryophyta</taxon>
        <taxon>Tracheophyta</taxon>
        <taxon>Spermatophyta</taxon>
        <taxon>Magnoliopsida</taxon>
        <taxon>eudicotyledons</taxon>
        <taxon>Gunneridae</taxon>
        <taxon>Pentapetalae</taxon>
        <taxon>rosids</taxon>
        <taxon>fabids</taxon>
        <taxon>Malpighiales</taxon>
        <taxon>Rhizophoraceae</taxon>
        <taxon>Rhizophora</taxon>
    </lineage>
</organism>
<reference evidence="2" key="1">
    <citation type="submission" date="2018-02" db="EMBL/GenBank/DDBJ databases">
        <title>Rhizophora mucronata_Transcriptome.</title>
        <authorList>
            <person name="Meera S.P."/>
            <person name="Sreeshan A."/>
            <person name="Augustine A."/>
        </authorList>
    </citation>
    <scope>NUCLEOTIDE SEQUENCE</scope>
    <source>
        <tissue evidence="2">Leaf</tissue>
    </source>
</reference>
<proteinExistence type="predicted"/>
<name>A0A2P2NN14_RHIMU</name>
<feature type="region of interest" description="Disordered" evidence="1">
    <location>
        <begin position="1"/>
        <end position="23"/>
    </location>
</feature>